<organism evidence="2 3">
    <name type="scientific">Komagataeibacter medellinensis (strain NBRC 3288 / BCRC 11682 / LMG 1693 / Kondo 51)</name>
    <name type="common">Gluconacetobacter medellinensis</name>
    <dbReference type="NCBI Taxonomy" id="634177"/>
    <lineage>
        <taxon>Bacteria</taxon>
        <taxon>Pseudomonadati</taxon>
        <taxon>Pseudomonadota</taxon>
        <taxon>Alphaproteobacteria</taxon>
        <taxon>Acetobacterales</taxon>
        <taxon>Acetobacteraceae</taxon>
        <taxon>Komagataeibacter</taxon>
    </lineage>
</organism>
<dbReference type="InterPro" id="IPR002938">
    <property type="entry name" value="FAD-bd"/>
</dbReference>
<dbReference type="Gene3D" id="3.50.50.60">
    <property type="entry name" value="FAD/NAD(P)-binding domain"/>
    <property type="match status" value="1"/>
</dbReference>
<keyword evidence="2" id="KW-0560">Oxidoreductase</keyword>
<dbReference type="eggNOG" id="COG0654">
    <property type="taxonomic scope" value="Bacteria"/>
</dbReference>
<dbReference type="AlphaFoldDB" id="G2I1G2"/>
<evidence type="ECO:0000313" key="2">
    <source>
        <dbReference type="EMBL" id="BAK84770.1"/>
    </source>
</evidence>
<dbReference type="Proteomes" id="UP000009044">
    <property type="component" value="Chromosome"/>
</dbReference>
<dbReference type="GO" id="GO:0071949">
    <property type="term" value="F:FAD binding"/>
    <property type="evidence" value="ECO:0007669"/>
    <property type="project" value="InterPro"/>
</dbReference>
<evidence type="ECO:0000313" key="3">
    <source>
        <dbReference type="Proteomes" id="UP000009044"/>
    </source>
</evidence>
<sequence length="106" mass="11570">MSRPVLVTGVGPVRLIMAAELARYGPCVRMIDRLPTCTTQSCVLAIWSRTLELLDASGYADAFIATGLRVSAVRLYAGNRTLARVPFGAIAFSFNYLLMLLQSQTE</sequence>
<dbReference type="PATRIC" id="fig|634177.7.peg.2635"/>
<dbReference type="GO" id="GO:0004497">
    <property type="term" value="F:monooxygenase activity"/>
    <property type="evidence" value="ECO:0007669"/>
    <property type="project" value="UniProtKB-KW"/>
</dbReference>
<accession>G2I1G2</accession>
<dbReference type="KEGG" id="gxy:GLX_23580"/>
<reference evidence="3" key="1">
    <citation type="journal article" date="2011" name="J. Bacteriol.">
        <title>Complete genome sequence of NBRC 3288, a unique cellulose-nonproducing strain of Gluconacetobacter xylinus isolated from vinegar.</title>
        <authorList>
            <person name="Ogino H."/>
            <person name="Azuma Y."/>
            <person name="Hosoyama A."/>
            <person name="Nakazawa H."/>
            <person name="Matsutani M."/>
            <person name="Hasegawa A."/>
            <person name="Otsuyama K."/>
            <person name="Matsushita K."/>
            <person name="Fujita N."/>
            <person name="Shirai M."/>
        </authorList>
    </citation>
    <scope>NUCLEOTIDE SEQUENCE [LARGE SCALE GENOMIC DNA]</scope>
    <source>
        <strain evidence="3">NBRC 3288 / BCRC 11682 / LMG 1693</strain>
    </source>
</reference>
<dbReference type="RefSeq" id="WP_014106265.1">
    <property type="nucleotide sequence ID" value="NC_016027.1"/>
</dbReference>
<protein>
    <submittedName>
        <fullName evidence="2">Monooxygenase FAD-binding</fullName>
    </submittedName>
</protein>
<dbReference type="InterPro" id="IPR036188">
    <property type="entry name" value="FAD/NAD-bd_sf"/>
</dbReference>
<dbReference type="SUPFAM" id="SSF51905">
    <property type="entry name" value="FAD/NAD(P)-binding domain"/>
    <property type="match status" value="1"/>
</dbReference>
<keyword evidence="2" id="KW-0503">Monooxygenase</keyword>
<gene>
    <name evidence="2" type="ordered locus">GLX_23580</name>
</gene>
<feature type="domain" description="FAD-binding" evidence="1">
    <location>
        <begin position="4"/>
        <end position="105"/>
    </location>
</feature>
<proteinExistence type="predicted"/>
<dbReference type="Pfam" id="PF01494">
    <property type="entry name" value="FAD_binding_3"/>
    <property type="match status" value="1"/>
</dbReference>
<dbReference type="HOGENOM" id="CLU_2219646_0_0_5"/>
<dbReference type="EMBL" id="AP012159">
    <property type="protein sequence ID" value="BAK84770.1"/>
    <property type="molecule type" value="Genomic_DNA"/>
</dbReference>
<dbReference type="STRING" id="634177.GLX_23580"/>
<evidence type="ECO:0000259" key="1">
    <source>
        <dbReference type="Pfam" id="PF01494"/>
    </source>
</evidence>
<name>G2I1G2_KOMMN</name>